<evidence type="ECO:0000313" key="14">
    <source>
        <dbReference type="Proteomes" id="UP001190640"/>
    </source>
</evidence>
<dbReference type="Proteomes" id="UP001190640">
    <property type="component" value="Chromosome 4"/>
</dbReference>
<comment type="subcellular location">
    <subcellularLocation>
        <location evidence="1">Nucleus</location>
    </subcellularLocation>
</comment>
<feature type="domain" description="C2H2-type" evidence="12">
    <location>
        <begin position="273"/>
        <end position="300"/>
    </location>
</feature>
<dbReference type="InterPro" id="IPR013087">
    <property type="entry name" value="Znf_C2H2_type"/>
</dbReference>
<dbReference type="PROSITE" id="PS50805">
    <property type="entry name" value="KRAB"/>
    <property type="match status" value="1"/>
</dbReference>
<dbReference type="RefSeq" id="XP_054831499.1">
    <property type="nucleotide sequence ID" value="XM_054975524.1"/>
</dbReference>
<comment type="similarity">
    <text evidence="2">Belongs to the krueppel C2H2-type zinc-finger protein family.</text>
</comment>
<dbReference type="Gene3D" id="3.30.160.60">
    <property type="entry name" value="Classic Zinc Finger"/>
    <property type="match status" value="8"/>
</dbReference>
<dbReference type="Pfam" id="PF00096">
    <property type="entry name" value="zf-C2H2"/>
    <property type="match status" value="7"/>
</dbReference>
<evidence type="ECO:0000259" key="12">
    <source>
        <dbReference type="PROSITE" id="PS50157"/>
    </source>
</evidence>
<feature type="domain" description="C2H2-type" evidence="12">
    <location>
        <begin position="217"/>
        <end position="244"/>
    </location>
</feature>
<keyword evidence="9" id="KW-0804">Transcription</keyword>
<keyword evidence="10" id="KW-0539">Nucleus</keyword>
<dbReference type="Pfam" id="PF13912">
    <property type="entry name" value="zf-C2H2_6"/>
    <property type="match status" value="1"/>
</dbReference>
<dbReference type="FunFam" id="3.30.160.60:FF:000111">
    <property type="entry name" value="GLI family zinc finger 4"/>
    <property type="match status" value="1"/>
</dbReference>
<feature type="domain" description="KRAB" evidence="13">
    <location>
        <begin position="5"/>
        <end position="76"/>
    </location>
</feature>
<dbReference type="GO" id="GO:0008270">
    <property type="term" value="F:zinc ion binding"/>
    <property type="evidence" value="ECO:0007669"/>
    <property type="project" value="UniProtKB-KW"/>
</dbReference>
<organism evidence="14 15">
    <name type="scientific">Eublepharis macularius</name>
    <name type="common">Leopard gecko</name>
    <name type="synonym">Cyrtodactylus macularius</name>
    <dbReference type="NCBI Taxonomy" id="481883"/>
    <lineage>
        <taxon>Eukaryota</taxon>
        <taxon>Metazoa</taxon>
        <taxon>Chordata</taxon>
        <taxon>Craniata</taxon>
        <taxon>Vertebrata</taxon>
        <taxon>Euteleostomi</taxon>
        <taxon>Lepidosauria</taxon>
        <taxon>Squamata</taxon>
        <taxon>Bifurcata</taxon>
        <taxon>Gekkota</taxon>
        <taxon>Eublepharidae</taxon>
        <taxon>Eublepharinae</taxon>
        <taxon>Eublepharis</taxon>
    </lineage>
</organism>
<dbReference type="PANTHER" id="PTHR24381:SF390">
    <property type="entry name" value="ZINC FINGER PROTEIN 37 HOMOLOG"/>
    <property type="match status" value="1"/>
</dbReference>
<dbReference type="GO" id="GO:0000977">
    <property type="term" value="F:RNA polymerase II transcription regulatory region sequence-specific DNA binding"/>
    <property type="evidence" value="ECO:0007669"/>
    <property type="project" value="TreeGrafter"/>
</dbReference>
<dbReference type="SMART" id="SM00355">
    <property type="entry name" value="ZnF_C2H2"/>
    <property type="match status" value="8"/>
</dbReference>
<dbReference type="SMART" id="SM00349">
    <property type="entry name" value="KRAB"/>
    <property type="match status" value="1"/>
</dbReference>
<keyword evidence="8" id="KW-0238">DNA-binding</keyword>
<feature type="domain" description="C2H2-type" evidence="12">
    <location>
        <begin position="161"/>
        <end position="188"/>
    </location>
</feature>
<dbReference type="FunFam" id="3.30.160.60:FF:001677">
    <property type="entry name" value="Zinc finger protein 2"/>
    <property type="match status" value="1"/>
</dbReference>
<dbReference type="CDD" id="cd07765">
    <property type="entry name" value="KRAB_A-box"/>
    <property type="match status" value="1"/>
</dbReference>
<evidence type="ECO:0000256" key="8">
    <source>
        <dbReference type="ARBA" id="ARBA00023125"/>
    </source>
</evidence>
<evidence type="ECO:0000259" key="13">
    <source>
        <dbReference type="PROSITE" id="PS50805"/>
    </source>
</evidence>
<dbReference type="FunFam" id="3.30.160.60:FF:000358">
    <property type="entry name" value="zinc finger protein 24"/>
    <property type="match status" value="1"/>
</dbReference>
<evidence type="ECO:0000256" key="7">
    <source>
        <dbReference type="ARBA" id="ARBA00023015"/>
    </source>
</evidence>
<feature type="domain" description="C2H2-type" evidence="12">
    <location>
        <begin position="189"/>
        <end position="216"/>
    </location>
</feature>
<dbReference type="PANTHER" id="PTHR24381">
    <property type="entry name" value="ZINC FINGER PROTEIN"/>
    <property type="match status" value="1"/>
</dbReference>
<evidence type="ECO:0000256" key="5">
    <source>
        <dbReference type="ARBA" id="ARBA00022771"/>
    </source>
</evidence>
<sequence length="482" mass="55115">MQGLLTFEDVAVHFSEGEWALLDPTRRALYRDVMKENYENMISLILAITKPDMISQLERVGEPWAEELDCAGQNKENADRVRENSNGDLQLENSELVDSHWMLLRRDEEATPQPHKKEEAPRTQLGLKKLRANPLVEKVQEPVILTGKNMGTAETGKETQAVCSLCGKSFNNRASLMRHQRIHTGEKPHICMDCGKSFNKRSNLITHQRIHTGEKPYSCMDCGKSFSLSSSLVRHQRIHTGEKPYQCSVCERSFNQKPSLIVHERTHRREKPYKCSACEKSYSHVTSLMAHEKIHREEKPYKCPKCEKRFSFSSQLTTHQRIHVEEKPYKCSVCKRGFSRPSSLVVHERIHTGEKPYKCADCEKSFPSNSSLLRHQLTHTEEKLGTCSDCGKSIAPSSGIQRIQAGRKLSRCIDCEKRFSLGSACISRGESRCKDQRPSNKLARGQHFSIQTIDPAAVQREGSTFWQSSQPIHYQINYIGWE</sequence>
<keyword evidence="5 11" id="KW-0863">Zinc-finger</keyword>
<accession>A0AA97KUH2</accession>
<dbReference type="KEGG" id="emc:129327089"/>
<keyword evidence="14" id="KW-1185">Reference proteome</keyword>
<dbReference type="InterPro" id="IPR001909">
    <property type="entry name" value="KRAB"/>
</dbReference>
<dbReference type="FunFam" id="3.30.160.60:FF:003288">
    <property type="entry name" value="Uncharacterized protein"/>
    <property type="match status" value="1"/>
</dbReference>
<dbReference type="PROSITE" id="PS00028">
    <property type="entry name" value="ZINC_FINGER_C2H2_1"/>
    <property type="match status" value="8"/>
</dbReference>
<evidence type="ECO:0000256" key="4">
    <source>
        <dbReference type="ARBA" id="ARBA00022737"/>
    </source>
</evidence>
<dbReference type="GO" id="GO:0005634">
    <property type="term" value="C:nucleus"/>
    <property type="evidence" value="ECO:0007669"/>
    <property type="project" value="UniProtKB-SubCell"/>
</dbReference>
<evidence type="ECO:0000256" key="3">
    <source>
        <dbReference type="ARBA" id="ARBA00022723"/>
    </source>
</evidence>
<feature type="domain" description="C2H2-type" evidence="12">
    <location>
        <begin position="245"/>
        <end position="272"/>
    </location>
</feature>
<dbReference type="FunFam" id="3.30.160.60:FF:002343">
    <property type="entry name" value="Zinc finger protein 33A"/>
    <property type="match status" value="1"/>
</dbReference>
<evidence type="ECO:0000256" key="9">
    <source>
        <dbReference type="ARBA" id="ARBA00023163"/>
    </source>
</evidence>
<feature type="domain" description="C2H2-type" evidence="12">
    <location>
        <begin position="357"/>
        <end position="384"/>
    </location>
</feature>
<evidence type="ECO:0000256" key="10">
    <source>
        <dbReference type="ARBA" id="ARBA00023242"/>
    </source>
</evidence>
<dbReference type="InterPro" id="IPR036236">
    <property type="entry name" value="Znf_C2H2_sf"/>
</dbReference>
<name>A0AA97KUH2_EUBMA</name>
<evidence type="ECO:0000256" key="11">
    <source>
        <dbReference type="PROSITE-ProRule" id="PRU00042"/>
    </source>
</evidence>
<dbReference type="SUPFAM" id="SSF57667">
    <property type="entry name" value="beta-beta-alpha zinc fingers"/>
    <property type="match status" value="5"/>
</dbReference>
<gene>
    <name evidence="15" type="primary">LOC129327089</name>
</gene>
<keyword evidence="3" id="KW-0479">Metal-binding</keyword>
<dbReference type="FunFam" id="3.30.160.60:FF:001530">
    <property type="entry name" value="Zinc finger protein 268"/>
    <property type="match status" value="1"/>
</dbReference>
<evidence type="ECO:0000256" key="6">
    <source>
        <dbReference type="ARBA" id="ARBA00022833"/>
    </source>
</evidence>
<evidence type="ECO:0000256" key="1">
    <source>
        <dbReference type="ARBA" id="ARBA00004123"/>
    </source>
</evidence>
<proteinExistence type="inferred from homology"/>
<evidence type="ECO:0000256" key="2">
    <source>
        <dbReference type="ARBA" id="ARBA00006991"/>
    </source>
</evidence>
<dbReference type="Pfam" id="PF01352">
    <property type="entry name" value="KRAB"/>
    <property type="match status" value="1"/>
</dbReference>
<keyword evidence="7" id="KW-0805">Transcription regulation</keyword>
<dbReference type="Gene3D" id="6.10.140.140">
    <property type="match status" value="1"/>
</dbReference>
<keyword evidence="4" id="KW-0677">Repeat</keyword>
<dbReference type="InterPro" id="IPR036051">
    <property type="entry name" value="KRAB_dom_sf"/>
</dbReference>
<reference evidence="15" key="1">
    <citation type="submission" date="2025-08" db="UniProtKB">
        <authorList>
            <consortium name="RefSeq"/>
        </authorList>
    </citation>
    <scope>IDENTIFICATION</scope>
    <source>
        <tissue evidence="15">Blood</tissue>
    </source>
</reference>
<dbReference type="SUPFAM" id="SSF109640">
    <property type="entry name" value="KRAB domain (Kruppel-associated box)"/>
    <property type="match status" value="1"/>
</dbReference>
<dbReference type="FunFam" id="3.30.160.60:FF:000478">
    <property type="entry name" value="Zinc finger protein 133"/>
    <property type="match status" value="1"/>
</dbReference>
<dbReference type="AlphaFoldDB" id="A0AA97KUH2"/>
<dbReference type="GO" id="GO:0000981">
    <property type="term" value="F:DNA-binding transcription factor activity, RNA polymerase II-specific"/>
    <property type="evidence" value="ECO:0007669"/>
    <property type="project" value="TreeGrafter"/>
</dbReference>
<dbReference type="GeneID" id="129327089"/>
<dbReference type="PROSITE" id="PS50157">
    <property type="entry name" value="ZINC_FINGER_C2H2_2"/>
    <property type="match status" value="8"/>
</dbReference>
<protein>
    <submittedName>
        <fullName evidence="15">Zinc finger protein 501-like</fullName>
    </submittedName>
</protein>
<evidence type="ECO:0000313" key="15">
    <source>
        <dbReference type="RefSeq" id="XP_054831499.1"/>
    </source>
</evidence>
<feature type="domain" description="C2H2-type" evidence="12">
    <location>
        <begin position="301"/>
        <end position="328"/>
    </location>
</feature>
<feature type="domain" description="C2H2-type" evidence="12">
    <location>
        <begin position="329"/>
        <end position="356"/>
    </location>
</feature>
<keyword evidence="6" id="KW-0862">Zinc</keyword>
<dbReference type="FunFam" id="3.30.160.60:FF:002063">
    <property type="entry name" value="RB associated KRAB zinc finger"/>
    <property type="match status" value="1"/>
</dbReference>